<name>A0ABC9B1J2_9POAL</name>
<dbReference type="Gene3D" id="1.20.1280.50">
    <property type="match status" value="1"/>
</dbReference>
<sequence>MDRLPEDVLAGLLGRLDPRSLSVCRCVSGEWRRIVEGRGLLLPRSLHGLFINYHEHRHPHLLSRPGSPAAGSVDGLLDFMPSISWRALVNHCNGLFVYEDGGKYYVCNPATRRWARLPPPRMQDWDRAAGAYLVFDPAASLHYKVVHLPCAPEVTDPNLVEWPPEVVKTDVFSSSTGQWEERQFVREGGAVATVADVLSENEWPVRKFMGPMHRHGEYWKGALYIHCRGSFVIRLSLSDSTYKATKTPTFVEENENTAISINEVAYELGNDITVKTYLGRSKRGIYYVRLHIFQIRVWWLNESGGQMEWVLQHHSDLAPIFWTLLHTDIYINASWIFDDYYSDTKDYESDCDEDDYDVDDSDDEDQCSSQQNSNDIDDVDDSEVDNIDHGSSQGNSDNSDNGYGEDDNSNDDQDHNEWNSDDDYTLKIKNNTEDLCCVSLFFLGFHPQKEIIFLGENNNVVAYHLGHCKAQYLGNCKPSRSYRAMMLESFPYTPCFIDAISKQNYDD</sequence>
<dbReference type="InterPro" id="IPR001810">
    <property type="entry name" value="F-box_dom"/>
</dbReference>
<feature type="compositionally biased region" description="Acidic residues" evidence="1">
    <location>
        <begin position="351"/>
        <end position="366"/>
    </location>
</feature>
<dbReference type="AlphaFoldDB" id="A0ABC9B1J2"/>
<feature type="domain" description="F-box" evidence="2">
    <location>
        <begin position="1"/>
        <end position="45"/>
    </location>
</feature>
<dbReference type="SUPFAM" id="SSF81383">
    <property type="entry name" value="F-box domain"/>
    <property type="match status" value="1"/>
</dbReference>
<evidence type="ECO:0000313" key="3">
    <source>
        <dbReference type="EMBL" id="CAL4992171.1"/>
    </source>
</evidence>
<protein>
    <recommendedName>
        <fullName evidence="2">F-box domain-containing protein</fullName>
    </recommendedName>
</protein>
<dbReference type="Pfam" id="PF00646">
    <property type="entry name" value="F-box"/>
    <property type="match status" value="1"/>
</dbReference>
<proteinExistence type="predicted"/>
<reference evidence="3 4" key="2">
    <citation type="submission" date="2024-10" db="EMBL/GenBank/DDBJ databases">
        <authorList>
            <person name="Ryan C."/>
        </authorList>
    </citation>
    <scope>NUCLEOTIDE SEQUENCE [LARGE SCALE GENOMIC DNA]</scope>
</reference>
<feature type="compositionally biased region" description="Acidic residues" evidence="1">
    <location>
        <begin position="375"/>
        <end position="385"/>
    </location>
</feature>
<dbReference type="PANTHER" id="PTHR34591">
    <property type="entry name" value="OS03G0653100 PROTEIN-RELATED"/>
    <property type="match status" value="1"/>
</dbReference>
<reference evidence="4" key="1">
    <citation type="submission" date="2024-06" db="EMBL/GenBank/DDBJ databases">
        <authorList>
            <person name="Ryan C."/>
        </authorList>
    </citation>
    <scope>NUCLEOTIDE SEQUENCE [LARGE SCALE GENOMIC DNA]</scope>
</reference>
<dbReference type="Proteomes" id="UP001497457">
    <property type="component" value="Chromosome 24b"/>
</dbReference>
<dbReference type="PANTHER" id="PTHR34591:SF21">
    <property type="entry name" value="F-BOX DOMAIN CONTAINING PROTEIN, EXPRESSED"/>
    <property type="match status" value="1"/>
</dbReference>
<dbReference type="InterPro" id="IPR036047">
    <property type="entry name" value="F-box-like_dom_sf"/>
</dbReference>
<dbReference type="PROSITE" id="PS50181">
    <property type="entry name" value="FBOX"/>
    <property type="match status" value="1"/>
</dbReference>
<organism evidence="3 4">
    <name type="scientific">Urochloa decumbens</name>
    <dbReference type="NCBI Taxonomy" id="240449"/>
    <lineage>
        <taxon>Eukaryota</taxon>
        <taxon>Viridiplantae</taxon>
        <taxon>Streptophyta</taxon>
        <taxon>Embryophyta</taxon>
        <taxon>Tracheophyta</taxon>
        <taxon>Spermatophyta</taxon>
        <taxon>Magnoliopsida</taxon>
        <taxon>Liliopsida</taxon>
        <taxon>Poales</taxon>
        <taxon>Poaceae</taxon>
        <taxon>PACMAD clade</taxon>
        <taxon>Panicoideae</taxon>
        <taxon>Panicodae</taxon>
        <taxon>Paniceae</taxon>
        <taxon>Melinidinae</taxon>
        <taxon>Urochloa</taxon>
    </lineage>
</organism>
<feature type="compositionally biased region" description="Low complexity" evidence="1">
    <location>
        <begin position="389"/>
        <end position="402"/>
    </location>
</feature>
<evidence type="ECO:0000259" key="2">
    <source>
        <dbReference type="PROSITE" id="PS50181"/>
    </source>
</evidence>
<accession>A0ABC9B1J2</accession>
<dbReference type="EMBL" id="OZ075134">
    <property type="protein sequence ID" value="CAL4992171.1"/>
    <property type="molecule type" value="Genomic_DNA"/>
</dbReference>
<gene>
    <name evidence="3" type="ORF">URODEC1_LOCUS60994</name>
</gene>
<keyword evidence="4" id="KW-1185">Reference proteome</keyword>
<evidence type="ECO:0000256" key="1">
    <source>
        <dbReference type="SAM" id="MobiDB-lite"/>
    </source>
</evidence>
<dbReference type="SMART" id="SM00256">
    <property type="entry name" value="FBOX"/>
    <property type="match status" value="1"/>
</dbReference>
<feature type="region of interest" description="Disordered" evidence="1">
    <location>
        <begin position="351"/>
        <end position="418"/>
    </location>
</feature>
<evidence type="ECO:0000313" key="4">
    <source>
        <dbReference type="Proteomes" id="UP001497457"/>
    </source>
</evidence>